<dbReference type="AlphaFoldDB" id="A0A194X639"/>
<evidence type="ECO:0000313" key="3">
    <source>
        <dbReference type="Proteomes" id="UP000070700"/>
    </source>
</evidence>
<sequence>MQVYLSPDHGLPRVIISNRLSAILLNRNTRRSTGSQSGHIPHNRHRLFSHEGGQTNESYMDSDLKQNTALPPQSSAASAPDTPVAPDCHPAGPVIKKSKQSLSESLLSCRCGAPPTPPPPPQTHEEAGKPHNPHLLPQE</sequence>
<dbReference type="Proteomes" id="UP000070700">
    <property type="component" value="Unassembled WGS sequence"/>
</dbReference>
<reference evidence="2 3" key="1">
    <citation type="submission" date="2015-10" db="EMBL/GenBank/DDBJ databases">
        <title>Full genome of DAOMC 229536 Phialocephala scopiformis, a fungal endophyte of spruce producing the potent anti-insectan compound rugulosin.</title>
        <authorList>
            <consortium name="DOE Joint Genome Institute"/>
            <person name="Walker A.K."/>
            <person name="Frasz S.L."/>
            <person name="Seifert K.A."/>
            <person name="Miller J.D."/>
            <person name="Mondo S.J."/>
            <person name="Labutti K."/>
            <person name="Lipzen A."/>
            <person name="Dockter R."/>
            <person name="Kennedy M."/>
            <person name="Grigoriev I.V."/>
            <person name="Spatafora J.W."/>
        </authorList>
    </citation>
    <scope>NUCLEOTIDE SEQUENCE [LARGE SCALE GENOMIC DNA]</scope>
    <source>
        <strain evidence="2 3">CBS 120377</strain>
    </source>
</reference>
<evidence type="ECO:0000313" key="2">
    <source>
        <dbReference type="EMBL" id="KUJ15272.1"/>
    </source>
</evidence>
<dbReference type="GeneID" id="28814779"/>
<dbReference type="RefSeq" id="XP_018069627.1">
    <property type="nucleotide sequence ID" value="XM_018205053.1"/>
</dbReference>
<dbReference type="KEGG" id="psco:LY89DRAFT_107789"/>
<feature type="compositionally biased region" description="Low complexity" evidence="1">
    <location>
        <begin position="71"/>
        <end position="80"/>
    </location>
</feature>
<feature type="region of interest" description="Disordered" evidence="1">
    <location>
        <begin position="29"/>
        <end position="139"/>
    </location>
</feature>
<keyword evidence="3" id="KW-1185">Reference proteome</keyword>
<proteinExistence type="predicted"/>
<name>A0A194X639_MOLSC</name>
<organism evidence="2 3">
    <name type="scientific">Mollisia scopiformis</name>
    <name type="common">Conifer needle endophyte fungus</name>
    <name type="synonym">Phialocephala scopiformis</name>
    <dbReference type="NCBI Taxonomy" id="149040"/>
    <lineage>
        <taxon>Eukaryota</taxon>
        <taxon>Fungi</taxon>
        <taxon>Dikarya</taxon>
        <taxon>Ascomycota</taxon>
        <taxon>Pezizomycotina</taxon>
        <taxon>Leotiomycetes</taxon>
        <taxon>Helotiales</taxon>
        <taxon>Mollisiaceae</taxon>
        <taxon>Mollisia</taxon>
    </lineage>
</organism>
<protein>
    <submittedName>
        <fullName evidence="2">Uncharacterized protein</fullName>
    </submittedName>
</protein>
<dbReference type="InParanoid" id="A0A194X639"/>
<dbReference type="EMBL" id="KQ947418">
    <property type="protein sequence ID" value="KUJ15272.1"/>
    <property type="molecule type" value="Genomic_DNA"/>
</dbReference>
<accession>A0A194X639</accession>
<evidence type="ECO:0000256" key="1">
    <source>
        <dbReference type="SAM" id="MobiDB-lite"/>
    </source>
</evidence>
<feature type="compositionally biased region" description="Polar residues" evidence="1">
    <location>
        <begin position="52"/>
        <end position="70"/>
    </location>
</feature>
<gene>
    <name evidence="2" type="ORF">LY89DRAFT_107789</name>
</gene>